<comment type="caution">
    <text evidence="2">The sequence shown here is derived from an EMBL/GenBank/DDBJ whole genome shotgun (WGS) entry which is preliminary data.</text>
</comment>
<accession>A0A9D4FBA1</accession>
<protein>
    <submittedName>
        <fullName evidence="2">Uncharacterized protein</fullName>
    </submittedName>
</protein>
<proteinExistence type="predicted"/>
<evidence type="ECO:0000313" key="2">
    <source>
        <dbReference type="EMBL" id="KAH3792662.1"/>
    </source>
</evidence>
<evidence type="ECO:0000313" key="3">
    <source>
        <dbReference type="Proteomes" id="UP000828390"/>
    </source>
</evidence>
<organism evidence="2 3">
    <name type="scientific">Dreissena polymorpha</name>
    <name type="common">Zebra mussel</name>
    <name type="synonym">Mytilus polymorpha</name>
    <dbReference type="NCBI Taxonomy" id="45954"/>
    <lineage>
        <taxon>Eukaryota</taxon>
        <taxon>Metazoa</taxon>
        <taxon>Spiralia</taxon>
        <taxon>Lophotrochozoa</taxon>
        <taxon>Mollusca</taxon>
        <taxon>Bivalvia</taxon>
        <taxon>Autobranchia</taxon>
        <taxon>Heteroconchia</taxon>
        <taxon>Euheterodonta</taxon>
        <taxon>Imparidentia</taxon>
        <taxon>Neoheterodontei</taxon>
        <taxon>Myida</taxon>
        <taxon>Dreissenoidea</taxon>
        <taxon>Dreissenidae</taxon>
        <taxon>Dreissena</taxon>
    </lineage>
</organism>
<sequence length="109" mass="11862">MDPRKCIPTYMEYNPGAWQRDIRLGPAVSSLDQACYLGYELLDEEKFLGKSGTPSHNEDIGPDPDILLGTPSPRMVLNMSSTEVCPMEVSFLVEDKVEATGGHTDSGAA</sequence>
<reference evidence="2" key="1">
    <citation type="journal article" date="2019" name="bioRxiv">
        <title>The Genome of the Zebra Mussel, Dreissena polymorpha: A Resource for Invasive Species Research.</title>
        <authorList>
            <person name="McCartney M.A."/>
            <person name="Auch B."/>
            <person name="Kono T."/>
            <person name="Mallez S."/>
            <person name="Zhang Y."/>
            <person name="Obille A."/>
            <person name="Becker A."/>
            <person name="Abrahante J.E."/>
            <person name="Garbe J."/>
            <person name="Badalamenti J.P."/>
            <person name="Herman A."/>
            <person name="Mangelson H."/>
            <person name="Liachko I."/>
            <person name="Sullivan S."/>
            <person name="Sone E.D."/>
            <person name="Koren S."/>
            <person name="Silverstein K.A.T."/>
            <person name="Beckman K.B."/>
            <person name="Gohl D.M."/>
        </authorList>
    </citation>
    <scope>NUCLEOTIDE SEQUENCE</scope>
    <source>
        <strain evidence="2">Duluth1</strain>
        <tissue evidence="2">Whole animal</tissue>
    </source>
</reference>
<gene>
    <name evidence="2" type="ORF">DPMN_146161</name>
</gene>
<feature type="region of interest" description="Disordered" evidence="1">
    <location>
        <begin position="50"/>
        <end position="73"/>
    </location>
</feature>
<dbReference type="EMBL" id="JAIWYP010000007">
    <property type="protein sequence ID" value="KAH3792662.1"/>
    <property type="molecule type" value="Genomic_DNA"/>
</dbReference>
<name>A0A9D4FBA1_DREPO</name>
<dbReference type="AlphaFoldDB" id="A0A9D4FBA1"/>
<dbReference type="Proteomes" id="UP000828390">
    <property type="component" value="Unassembled WGS sequence"/>
</dbReference>
<reference evidence="2" key="2">
    <citation type="submission" date="2020-11" db="EMBL/GenBank/DDBJ databases">
        <authorList>
            <person name="McCartney M.A."/>
            <person name="Auch B."/>
            <person name="Kono T."/>
            <person name="Mallez S."/>
            <person name="Becker A."/>
            <person name="Gohl D.M."/>
            <person name="Silverstein K.A.T."/>
            <person name="Koren S."/>
            <person name="Bechman K.B."/>
            <person name="Herman A."/>
            <person name="Abrahante J.E."/>
            <person name="Garbe J."/>
        </authorList>
    </citation>
    <scope>NUCLEOTIDE SEQUENCE</scope>
    <source>
        <strain evidence="2">Duluth1</strain>
        <tissue evidence="2">Whole animal</tissue>
    </source>
</reference>
<keyword evidence="3" id="KW-1185">Reference proteome</keyword>
<evidence type="ECO:0000256" key="1">
    <source>
        <dbReference type="SAM" id="MobiDB-lite"/>
    </source>
</evidence>